<sequence length="235" mass="26560">MDISSQISEIFSRSTENPHRLRRVLKEIIDCRRDKTANIDVELVDSCPFHLKGHFPGPEGTPYENGIFEDVVCPATYPFVPLQVKFITKVYHPNISPVSGTIYIDILQDNWWPGFTVKKVLISVQSLLSSPEPCDPLDIEASQHFMVDKRSFEETARYWTRIYARSPESVGANDSEVDDAALAGIERTHIDRFEAFGFQRSTVSNAQIEVLCKLNYRGPNVANIPDEVVVEELSG</sequence>
<dbReference type="Pfam" id="PF00179">
    <property type="entry name" value="UQ_con"/>
    <property type="match status" value="1"/>
</dbReference>
<reference evidence="3" key="2">
    <citation type="submission" date="2015-01" db="EMBL/GenBank/DDBJ databases">
        <title>Evolutionary Origins and Diversification of the Mycorrhizal Mutualists.</title>
        <authorList>
            <consortium name="DOE Joint Genome Institute"/>
            <consortium name="Mycorrhizal Genomics Consortium"/>
            <person name="Kohler A."/>
            <person name="Kuo A."/>
            <person name="Nagy L.G."/>
            <person name="Floudas D."/>
            <person name="Copeland A."/>
            <person name="Barry K.W."/>
            <person name="Cichocki N."/>
            <person name="Veneault-Fourrey C."/>
            <person name="LaButti K."/>
            <person name="Lindquist E.A."/>
            <person name="Lipzen A."/>
            <person name="Lundell T."/>
            <person name="Morin E."/>
            <person name="Murat C."/>
            <person name="Riley R."/>
            <person name="Ohm R."/>
            <person name="Sun H."/>
            <person name="Tunlid A."/>
            <person name="Henrissat B."/>
            <person name="Grigoriev I.V."/>
            <person name="Hibbett D.S."/>
            <person name="Martin F."/>
        </authorList>
    </citation>
    <scope>NUCLEOTIDE SEQUENCE [LARGE SCALE GENOMIC DNA]</scope>
    <source>
        <strain evidence="3">441</strain>
    </source>
</reference>
<evidence type="ECO:0000259" key="1">
    <source>
        <dbReference type="PROSITE" id="PS50127"/>
    </source>
</evidence>
<dbReference type="InterPro" id="IPR015368">
    <property type="entry name" value="UBA_C_fun"/>
</dbReference>
<dbReference type="STRING" id="765257.A0A0C9Z663"/>
<proteinExistence type="predicted"/>
<name>A0A0C9Z663_9AGAM</name>
<dbReference type="PROSITE" id="PS50127">
    <property type="entry name" value="UBC_2"/>
    <property type="match status" value="1"/>
</dbReference>
<evidence type="ECO:0000313" key="3">
    <source>
        <dbReference type="Proteomes" id="UP000054018"/>
    </source>
</evidence>
<dbReference type="Proteomes" id="UP000054018">
    <property type="component" value="Unassembled WGS sequence"/>
</dbReference>
<dbReference type="InterPro" id="IPR000608">
    <property type="entry name" value="UBC"/>
</dbReference>
<dbReference type="Pfam" id="PF09288">
    <property type="entry name" value="UBA_3"/>
    <property type="match status" value="1"/>
</dbReference>
<gene>
    <name evidence="2" type="ORF">PISMIDRAFT_209368</name>
</gene>
<dbReference type="SUPFAM" id="SSF54495">
    <property type="entry name" value="UBC-like"/>
    <property type="match status" value="1"/>
</dbReference>
<dbReference type="InterPro" id="IPR016135">
    <property type="entry name" value="UBQ-conjugating_enzyme/RWD"/>
</dbReference>
<protein>
    <recommendedName>
        <fullName evidence="1">UBC core domain-containing protein</fullName>
    </recommendedName>
</protein>
<dbReference type="Gene3D" id="3.10.110.10">
    <property type="entry name" value="Ubiquitin Conjugating Enzyme"/>
    <property type="match status" value="1"/>
</dbReference>
<keyword evidence="3" id="KW-1185">Reference proteome</keyword>
<organism evidence="2 3">
    <name type="scientific">Pisolithus microcarpus 441</name>
    <dbReference type="NCBI Taxonomy" id="765257"/>
    <lineage>
        <taxon>Eukaryota</taxon>
        <taxon>Fungi</taxon>
        <taxon>Dikarya</taxon>
        <taxon>Basidiomycota</taxon>
        <taxon>Agaricomycotina</taxon>
        <taxon>Agaricomycetes</taxon>
        <taxon>Agaricomycetidae</taxon>
        <taxon>Boletales</taxon>
        <taxon>Sclerodermatineae</taxon>
        <taxon>Pisolithaceae</taxon>
        <taxon>Pisolithus</taxon>
    </lineage>
</organism>
<dbReference type="AlphaFoldDB" id="A0A0C9Z663"/>
<accession>A0A0C9Z663</accession>
<dbReference type="SMART" id="SM00212">
    <property type="entry name" value="UBCc"/>
    <property type="match status" value="1"/>
</dbReference>
<dbReference type="EMBL" id="KN833816">
    <property type="protein sequence ID" value="KIK17912.1"/>
    <property type="molecule type" value="Genomic_DNA"/>
</dbReference>
<reference evidence="2 3" key="1">
    <citation type="submission" date="2014-04" db="EMBL/GenBank/DDBJ databases">
        <authorList>
            <consortium name="DOE Joint Genome Institute"/>
            <person name="Kuo A."/>
            <person name="Kohler A."/>
            <person name="Costa M.D."/>
            <person name="Nagy L.G."/>
            <person name="Floudas D."/>
            <person name="Copeland A."/>
            <person name="Barry K.W."/>
            <person name="Cichocki N."/>
            <person name="Veneault-Fourrey C."/>
            <person name="LaButti K."/>
            <person name="Lindquist E.A."/>
            <person name="Lipzen A."/>
            <person name="Lundell T."/>
            <person name="Morin E."/>
            <person name="Murat C."/>
            <person name="Sun H."/>
            <person name="Tunlid A."/>
            <person name="Henrissat B."/>
            <person name="Grigoriev I.V."/>
            <person name="Hibbett D.S."/>
            <person name="Martin F."/>
            <person name="Nordberg H.P."/>
            <person name="Cantor M.N."/>
            <person name="Hua S.X."/>
        </authorList>
    </citation>
    <scope>NUCLEOTIDE SEQUENCE [LARGE SCALE GENOMIC DNA]</scope>
    <source>
        <strain evidence="2 3">441</strain>
    </source>
</reference>
<dbReference type="HOGENOM" id="CLU_030988_13_1_1"/>
<evidence type="ECO:0000313" key="2">
    <source>
        <dbReference type="EMBL" id="KIK17912.1"/>
    </source>
</evidence>
<feature type="domain" description="UBC core" evidence="1">
    <location>
        <begin position="19"/>
        <end position="165"/>
    </location>
</feature>
<dbReference type="CDD" id="cd14311">
    <property type="entry name" value="UBA_II_E2_UBC1"/>
    <property type="match status" value="1"/>
</dbReference>
<dbReference type="OrthoDB" id="2667158at2759"/>
<dbReference type="PANTHER" id="PTHR24068">
    <property type="entry name" value="UBIQUITIN-CONJUGATING ENZYME E2"/>
    <property type="match status" value="1"/>
</dbReference>
<dbReference type="Gene3D" id="1.10.8.10">
    <property type="entry name" value="DNA helicase RuvA subunit, C-terminal domain"/>
    <property type="match status" value="1"/>
</dbReference>